<sequence>MADIHPRERLFDAGPSLTVHDPLAELLGAGDGTWTYTFDDAVRLAGHACPTVAGAYVTAVQAVRRLYGGETCIRGELRITLHGAEESGANGPFSQVLTLLTGAAGRNGFQGLGGHYRRAGLLGFGAAAEGPLRCTFERMDTGAGVTLAYDPASISADPILAPAMQAVLKGAADAVTRARFRWAWRDRVERIVADGGESTVREVPAP</sequence>
<accession>A0A369BT73</accession>
<gene>
    <name evidence="1" type="ORF">DFQ59_11418</name>
</gene>
<dbReference type="OrthoDB" id="259311at2"/>
<dbReference type="Proteomes" id="UP000252707">
    <property type="component" value="Unassembled WGS sequence"/>
</dbReference>
<evidence type="ECO:0000313" key="1">
    <source>
        <dbReference type="EMBL" id="RCX24862.1"/>
    </source>
</evidence>
<dbReference type="AlphaFoldDB" id="A0A369BT73"/>
<evidence type="ECO:0008006" key="3">
    <source>
        <dbReference type="Google" id="ProtNLM"/>
    </source>
</evidence>
<dbReference type="RefSeq" id="WP_114281065.1">
    <property type="nucleotide sequence ID" value="NZ_QPJY01000014.1"/>
</dbReference>
<comment type="caution">
    <text evidence="1">The sequence shown here is derived from an EMBL/GenBank/DDBJ whole genome shotgun (WGS) entry which is preliminary data.</text>
</comment>
<protein>
    <recommendedName>
        <fullName evidence="3">Formylmethanofuran dehydrogenase subunit E</fullName>
    </recommendedName>
</protein>
<name>A0A369BT73_9GAMM</name>
<evidence type="ECO:0000313" key="2">
    <source>
        <dbReference type="Proteomes" id="UP000252707"/>
    </source>
</evidence>
<keyword evidence="2" id="KW-1185">Reference proteome</keyword>
<organism evidence="1 2">
    <name type="scientific">Thioalbus denitrificans</name>
    <dbReference type="NCBI Taxonomy" id="547122"/>
    <lineage>
        <taxon>Bacteria</taxon>
        <taxon>Pseudomonadati</taxon>
        <taxon>Pseudomonadota</taxon>
        <taxon>Gammaproteobacteria</taxon>
        <taxon>Chromatiales</taxon>
        <taxon>Ectothiorhodospiraceae</taxon>
        <taxon>Thioalbus</taxon>
    </lineage>
</organism>
<dbReference type="EMBL" id="QPJY01000014">
    <property type="protein sequence ID" value="RCX24862.1"/>
    <property type="molecule type" value="Genomic_DNA"/>
</dbReference>
<reference evidence="1 2" key="1">
    <citation type="submission" date="2018-07" db="EMBL/GenBank/DDBJ databases">
        <title>Genomic Encyclopedia of Type Strains, Phase IV (KMG-IV): sequencing the most valuable type-strain genomes for metagenomic binning, comparative biology and taxonomic classification.</title>
        <authorList>
            <person name="Goeker M."/>
        </authorList>
    </citation>
    <scope>NUCLEOTIDE SEQUENCE [LARGE SCALE GENOMIC DNA]</scope>
    <source>
        <strain evidence="1 2">DSM 26407</strain>
    </source>
</reference>
<proteinExistence type="predicted"/>